<evidence type="ECO:0000256" key="1">
    <source>
        <dbReference type="SAM" id="SignalP"/>
    </source>
</evidence>
<dbReference type="SMART" id="SM00014">
    <property type="entry name" value="acidPPc"/>
    <property type="match status" value="1"/>
</dbReference>
<dbReference type="Pfam" id="PF01569">
    <property type="entry name" value="PAP2"/>
    <property type="match status" value="1"/>
</dbReference>
<dbReference type="CDD" id="cd03397">
    <property type="entry name" value="PAP2_acid_phosphatase"/>
    <property type="match status" value="1"/>
</dbReference>
<dbReference type="RefSeq" id="WP_140849095.1">
    <property type="nucleotide sequence ID" value="NZ_RCZC01000002.1"/>
</dbReference>
<dbReference type="OrthoDB" id="9805301at2"/>
<gene>
    <name evidence="3" type="ORF">EAH76_05820</name>
</gene>
<name>A0A502FXH3_9SPHN</name>
<dbReference type="GO" id="GO:0030288">
    <property type="term" value="C:outer membrane-bounded periplasmic space"/>
    <property type="evidence" value="ECO:0007669"/>
    <property type="project" value="InterPro"/>
</dbReference>
<dbReference type="Proteomes" id="UP000319931">
    <property type="component" value="Unassembled WGS sequence"/>
</dbReference>
<evidence type="ECO:0000313" key="4">
    <source>
        <dbReference type="Proteomes" id="UP000319931"/>
    </source>
</evidence>
<dbReference type="SUPFAM" id="SSF48317">
    <property type="entry name" value="Acid phosphatase/Vanadium-dependent haloperoxidase"/>
    <property type="match status" value="1"/>
</dbReference>
<dbReference type="PRINTS" id="PR00483">
    <property type="entry name" value="BACPHPHTASE"/>
</dbReference>
<reference evidence="3 4" key="1">
    <citation type="journal article" date="2019" name="Environ. Microbiol.">
        <title>Species interactions and distinct microbial communities in high Arctic permafrost affected cryosols are associated with the CH4 and CO2 gas fluxes.</title>
        <authorList>
            <person name="Altshuler I."/>
            <person name="Hamel J."/>
            <person name="Turney S."/>
            <person name="Magnuson E."/>
            <person name="Levesque R."/>
            <person name="Greer C."/>
            <person name="Whyte L.G."/>
        </authorList>
    </citation>
    <scope>NUCLEOTIDE SEQUENCE [LARGE SCALE GENOMIC DNA]</scope>
    <source>
        <strain evidence="3 4">E6.1</strain>
    </source>
</reference>
<dbReference type="InterPro" id="IPR001011">
    <property type="entry name" value="Acid_Pase_classA_bac"/>
</dbReference>
<evidence type="ECO:0000259" key="2">
    <source>
        <dbReference type="SMART" id="SM00014"/>
    </source>
</evidence>
<keyword evidence="1" id="KW-0732">Signal</keyword>
<feature type="domain" description="Phosphatidic acid phosphatase type 2/haloperoxidase" evidence="2">
    <location>
        <begin position="100"/>
        <end position="202"/>
    </location>
</feature>
<accession>A0A502FXH3</accession>
<feature type="signal peptide" evidence="1">
    <location>
        <begin position="1"/>
        <end position="20"/>
    </location>
</feature>
<organism evidence="3 4">
    <name type="scientific">Sphingomonas glacialis</name>
    <dbReference type="NCBI Taxonomy" id="658225"/>
    <lineage>
        <taxon>Bacteria</taxon>
        <taxon>Pseudomonadati</taxon>
        <taxon>Pseudomonadota</taxon>
        <taxon>Alphaproteobacteria</taxon>
        <taxon>Sphingomonadales</taxon>
        <taxon>Sphingomonadaceae</taxon>
        <taxon>Sphingomonas</taxon>
    </lineage>
</organism>
<sequence length="202" mass="21537">MSARRLLLALLVGGALVAAAETPQPYLASVPLPDLTRILPPPPAPGSPRNIADRALFRQTRALEGSKRWQIATRDVTDDRFTTFACAIGMQLDAKTVPATLRVFALAGGGAMVDRVKQGYATRRPYLTDDAPICEPKTAHLASNGDYPSGHTTNGWSTALLLAELMPERATEILARGRSYGESRYICGSHSASAVEAGFMAG</sequence>
<comment type="caution">
    <text evidence="3">The sequence shown here is derived from an EMBL/GenBank/DDBJ whole genome shotgun (WGS) entry which is preliminary data.</text>
</comment>
<proteinExistence type="predicted"/>
<feature type="chain" id="PRO_5021475150" evidence="1">
    <location>
        <begin position="21"/>
        <end position="202"/>
    </location>
</feature>
<dbReference type="EMBL" id="RCZC01000002">
    <property type="protein sequence ID" value="TPG54205.1"/>
    <property type="molecule type" value="Genomic_DNA"/>
</dbReference>
<dbReference type="GO" id="GO:0003993">
    <property type="term" value="F:acid phosphatase activity"/>
    <property type="evidence" value="ECO:0007669"/>
    <property type="project" value="InterPro"/>
</dbReference>
<dbReference type="InterPro" id="IPR000326">
    <property type="entry name" value="PAP2/HPO"/>
</dbReference>
<protein>
    <submittedName>
        <fullName evidence="3">Phosphatase PAP2 family protein</fullName>
    </submittedName>
</protein>
<keyword evidence="4" id="KW-1185">Reference proteome</keyword>
<evidence type="ECO:0000313" key="3">
    <source>
        <dbReference type="EMBL" id="TPG54205.1"/>
    </source>
</evidence>
<dbReference type="AlphaFoldDB" id="A0A502FXH3"/>
<dbReference type="PIRSF" id="PIRSF000897">
    <property type="entry name" value="Acid_Ptase_ClsA"/>
    <property type="match status" value="1"/>
</dbReference>
<dbReference type="InterPro" id="IPR036938">
    <property type="entry name" value="PAP2/HPO_sf"/>
</dbReference>
<dbReference type="Gene3D" id="1.20.144.10">
    <property type="entry name" value="Phosphatidic acid phosphatase type 2/haloperoxidase"/>
    <property type="match status" value="1"/>
</dbReference>